<dbReference type="Proteomes" id="UP000085678">
    <property type="component" value="Unplaced"/>
</dbReference>
<name>A0A1S3JAY3_LINAN</name>
<gene>
    <name evidence="2" type="primary">LOC106171517</name>
</gene>
<protein>
    <submittedName>
        <fullName evidence="2">Uncharacterized protein LOC106171517</fullName>
    </submittedName>
</protein>
<reference evidence="2" key="1">
    <citation type="submission" date="2025-08" db="UniProtKB">
        <authorList>
            <consortium name="RefSeq"/>
        </authorList>
    </citation>
    <scope>IDENTIFICATION</scope>
    <source>
        <tissue evidence="2">Gonads</tissue>
    </source>
</reference>
<dbReference type="InParanoid" id="A0A1S3JAY3"/>
<evidence type="ECO:0000313" key="1">
    <source>
        <dbReference type="Proteomes" id="UP000085678"/>
    </source>
</evidence>
<dbReference type="GeneID" id="106171517"/>
<keyword evidence="1" id="KW-1185">Reference proteome</keyword>
<dbReference type="AlphaFoldDB" id="A0A1S3JAY3"/>
<accession>A0A1S3JAY3</accession>
<organism evidence="1 2">
    <name type="scientific">Lingula anatina</name>
    <name type="common">Brachiopod</name>
    <name type="synonym">Lingula unguis</name>
    <dbReference type="NCBI Taxonomy" id="7574"/>
    <lineage>
        <taxon>Eukaryota</taxon>
        <taxon>Metazoa</taxon>
        <taxon>Spiralia</taxon>
        <taxon>Lophotrochozoa</taxon>
        <taxon>Brachiopoda</taxon>
        <taxon>Linguliformea</taxon>
        <taxon>Lingulata</taxon>
        <taxon>Lingulida</taxon>
        <taxon>Linguloidea</taxon>
        <taxon>Lingulidae</taxon>
        <taxon>Lingula</taxon>
    </lineage>
</organism>
<dbReference type="RefSeq" id="XP_013407356.1">
    <property type="nucleotide sequence ID" value="XM_013551902.1"/>
</dbReference>
<dbReference type="KEGG" id="lak:106171517"/>
<evidence type="ECO:0000313" key="2">
    <source>
        <dbReference type="RefSeq" id="XP_013407356.1"/>
    </source>
</evidence>
<proteinExistence type="predicted"/>
<sequence>MLLIDMPTDNWDSLSEDRNERRIVCGEGLETGGTKLNAQFDALRVKRKLTQCHQQHIPVKSVTMFATSRIGLICNRKSDRKLTATVKRGNSNPTKPATLEVNRTTTTTTTATLDGAGRLQFGVKTKTLRRIDFM</sequence>